<keyword evidence="3" id="KW-1003">Cell membrane</keyword>
<sequence length="391" mass="42243">MRQTPIAWKNLTHQPARTVVSIGGIAFAILLMFMQLGFLGAVGDTATKVYSRLPYDLIVRSPEYLHVYDPRSIPIALEMQLASLPAVASVKPLNLGVTSWQNPLNKEFRVVAVVGIDPNDSPLQLPELKQQLHLLQHPEHVIMDRTSRSDLGPLDQHRFSDADIGRNPSINDHVATIVGTVEMGTGLAANGQVITSAEGFQGYVPGSDPDRTSMLLVHLRDGVEPEAAQQQLRDHLQRLGGENAFIQVLTWDQAVQAERTRWYWETPIGIIFAMGVALAVVVGGVICYMVLAADVLAHLPEYATLKAMGYSNRFLGRVLLSQSALLAAAALPPALLSALALYALTSALAGVSIQMTGERVALVALLSLVMCSVAGIVALRKLANAEPVNLF</sequence>
<dbReference type="PANTHER" id="PTHR43738:SF1">
    <property type="entry name" value="HEMIN TRANSPORT SYSTEM PERMEASE PROTEIN HRTB-RELATED"/>
    <property type="match status" value="1"/>
</dbReference>
<evidence type="ECO:0000256" key="6">
    <source>
        <dbReference type="ARBA" id="ARBA00023136"/>
    </source>
</evidence>
<dbReference type="Proteomes" id="UP000320672">
    <property type="component" value="Chromosome"/>
</dbReference>
<dbReference type="KEGG" id="rml:FF011L_16410"/>
<dbReference type="InterPro" id="IPR051125">
    <property type="entry name" value="ABC-4/HrtB_transporter"/>
</dbReference>
<dbReference type="InterPro" id="IPR025857">
    <property type="entry name" value="MacB_PCD"/>
</dbReference>
<keyword evidence="5 7" id="KW-1133">Transmembrane helix</keyword>
<dbReference type="RefSeq" id="WP_145351070.1">
    <property type="nucleotide sequence ID" value="NZ_CP036262.1"/>
</dbReference>
<evidence type="ECO:0000256" key="3">
    <source>
        <dbReference type="ARBA" id="ARBA00022475"/>
    </source>
</evidence>
<dbReference type="PIRSF" id="PIRSF031773">
    <property type="entry name" value="DevC"/>
    <property type="match status" value="1"/>
</dbReference>
<reference evidence="10 11" key="1">
    <citation type="submission" date="2019-02" db="EMBL/GenBank/DDBJ databases">
        <title>Deep-cultivation of Planctomycetes and their phenomic and genomic characterization uncovers novel biology.</title>
        <authorList>
            <person name="Wiegand S."/>
            <person name="Jogler M."/>
            <person name="Boedeker C."/>
            <person name="Pinto D."/>
            <person name="Vollmers J."/>
            <person name="Rivas-Marin E."/>
            <person name="Kohn T."/>
            <person name="Peeters S.H."/>
            <person name="Heuer A."/>
            <person name="Rast P."/>
            <person name="Oberbeckmann S."/>
            <person name="Bunk B."/>
            <person name="Jeske O."/>
            <person name="Meyerdierks A."/>
            <person name="Storesund J.E."/>
            <person name="Kallscheuer N."/>
            <person name="Luecker S."/>
            <person name="Lage O.M."/>
            <person name="Pohl T."/>
            <person name="Merkel B.J."/>
            <person name="Hornburger P."/>
            <person name="Mueller R.-W."/>
            <person name="Bruemmer F."/>
            <person name="Labrenz M."/>
            <person name="Spormann A.M."/>
            <person name="Op den Camp H."/>
            <person name="Overmann J."/>
            <person name="Amann R."/>
            <person name="Jetten M.S.M."/>
            <person name="Mascher T."/>
            <person name="Medema M.H."/>
            <person name="Devos D.P."/>
            <person name="Kaster A.-K."/>
            <person name="Ovreas L."/>
            <person name="Rohde M."/>
            <person name="Galperin M.Y."/>
            <person name="Jogler C."/>
        </authorList>
    </citation>
    <scope>NUCLEOTIDE SEQUENCE [LARGE SCALE GENOMIC DNA]</scope>
    <source>
        <strain evidence="10 11">FF011L</strain>
    </source>
</reference>
<evidence type="ECO:0000256" key="7">
    <source>
        <dbReference type="SAM" id="Phobius"/>
    </source>
</evidence>
<feature type="domain" description="MacB-like periplasmic core" evidence="9">
    <location>
        <begin position="18"/>
        <end position="234"/>
    </location>
</feature>
<evidence type="ECO:0000259" key="8">
    <source>
        <dbReference type="Pfam" id="PF02687"/>
    </source>
</evidence>
<feature type="transmembrane region" description="Helical" evidence="7">
    <location>
        <begin position="360"/>
        <end position="379"/>
    </location>
</feature>
<protein>
    <submittedName>
        <fullName evidence="10">FtsX-like permease family protein</fullName>
    </submittedName>
</protein>
<proteinExistence type="predicted"/>
<evidence type="ECO:0000313" key="11">
    <source>
        <dbReference type="Proteomes" id="UP000320672"/>
    </source>
</evidence>
<dbReference type="AlphaFoldDB" id="A0A517MDM7"/>
<dbReference type="InterPro" id="IPR005891">
    <property type="entry name" value="DevC"/>
</dbReference>
<dbReference type="EMBL" id="CP036262">
    <property type="protein sequence ID" value="QDS92887.1"/>
    <property type="molecule type" value="Genomic_DNA"/>
</dbReference>
<evidence type="ECO:0000256" key="2">
    <source>
        <dbReference type="ARBA" id="ARBA00022448"/>
    </source>
</evidence>
<name>A0A517MDM7_9BACT</name>
<evidence type="ECO:0000256" key="4">
    <source>
        <dbReference type="ARBA" id="ARBA00022692"/>
    </source>
</evidence>
<dbReference type="PANTHER" id="PTHR43738">
    <property type="entry name" value="ABC TRANSPORTER, MEMBRANE PROTEIN"/>
    <property type="match status" value="1"/>
</dbReference>
<organism evidence="10 11">
    <name type="scientific">Roseimaritima multifibrata</name>
    <dbReference type="NCBI Taxonomy" id="1930274"/>
    <lineage>
        <taxon>Bacteria</taxon>
        <taxon>Pseudomonadati</taxon>
        <taxon>Planctomycetota</taxon>
        <taxon>Planctomycetia</taxon>
        <taxon>Pirellulales</taxon>
        <taxon>Pirellulaceae</taxon>
        <taxon>Roseimaritima</taxon>
    </lineage>
</organism>
<evidence type="ECO:0000256" key="5">
    <source>
        <dbReference type="ARBA" id="ARBA00022989"/>
    </source>
</evidence>
<dbReference type="Pfam" id="PF02687">
    <property type="entry name" value="FtsX"/>
    <property type="match status" value="1"/>
</dbReference>
<accession>A0A517MDM7</accession>
<keyword evidence="2" id="KW-0813">Transport</keyword>
<evidence type="ECO:0000313" key="10">
    <source>
        <dbReference type="EMBL" id="QDS92887.1"/>
    </source>
</evidence>
<comment type="subcellular location">
    <subcellularLocation>
        <location evidence="1">Cell membrane</location>
        <topology evidence="1">Multi-pass membrane protein</topology>
    </subcellularLocation>
</comment>
<keyword evidence="11" id="KW-1185">Reference proteome</keyword>
<evidence type="ECO:0000259" key="9">
    <source>
        <dbReference type="Pfam" id="PF12704"/>
    </source>
</evidence>
<keyword evidence="6 7" id="KW-0472">Membrane</keyword>
<feature type="transmembrane region" description="Helical" evidence="7">
    <location>
        <begin position="268"/>
        <end position="291"/>
    </location>
</feature>
<feature type="domain" description="ABC3 transporter permease C-terminal" evidence="8">
    <location>
        <begin position="276"/>
        <end position="387"/>
    </location>
</feature>
<dbReference type="Pfam" id="PF12704">
    <property type="entry name" value="MacB_PCD"/>
    <property type="match status" value="1"/>
</dbReference>
<dbReference type="GO" id="GO:0005886">
    <property type="term" value="C:plasma membrane"/>
    <property type="evidence" value="ECO:0007669"/>
    <property type="project" value="UniProtKB-SubCell"/>
</dbReference>
<dbReference type="OrthoDB" id="180999at2"/>
<feature type="transmembrane region" description="Helical" evidence="7">
    <location>
        <begin position="20"/>
        <end position="42"/>
    </location>
</feature>
<evidence type="ECO:0000256" key="1">
    <source>
        <dbReference type="ARBA" id="ARBA00004651"/>
    </source>
</evidence>
<keyword evidence="4 7" id="KW-0812">Transmembrane</keyword>
<feature type="transmembrane region" description="Helical" evidence="7">
    <location>
        <begin position="324"/>
        <end position="348"/>
    </location>
</feature>
<dbReference type="InterPro" id="IPR003838">
    <property type="entry name" value="ABC3_permease_C"/>
</dbReference>
<gene>
    <name evidence="10" type="ORF">FF011L_16410</name>
</gene>